<dbReference type="Proteomes" id="UP001057738">
    <property type="component" value="Plasmid unnamed1"/>
</dbReference>
<evidence type="ECO:0000256" key="1">
    <source>
        <dbReference type="SAM" id="MobiDB-lite"/>
    </source>
</evidence>
<feature type="region of interest" description="Disordered" evidence="1">
    <location>
        <begin position="15"/>
        <end position="40"/>
    </location>
</feature>
<evidence type="ECO:0000313" key="2">
    <source>
        <dbReference type="EMBL" id="UUY52359.1"/>
    </source>
</evidence>
<geneLocation type="plasmid" evidence="2 3">
    <name>unnamed1</name>
</geneLocation>
<reference evidence="2" key="1">
    <citation type="submission" date="2022-08" db="EMBL/GenBank/DDBJ databases">
        <authorList>
            <person name="Tian L."/>
        </authorList>
    </citation>
    <scope>NUCLEOTIDE SEQUENCE</scope>
    <source>
        <strain evidence="2">CM253</strain>
        <plasmid evidence="2">unnamed1</plasmid>
    </source>
</reference>
<dbReference type="GeneID" id="95578624"/>
<evidence type="ECO:0000313" key="3">
    <source>
        <dbReference type="Proteomes" id="UP001057738"/>
    </source>
</evidence>
<protein>
    <submittedName>
        <fullName evidence="2">Uncharacterized protein</fullName>
    </submittedName>
</protein>
<dbReference type="EMBL" id="CP102515">
    <property type="protein sequence ID" value="UUY52359.1"/>
    <property type="molecule type" value="Genomic_DNA"/>
</dbReference>
<keyword evidence="2" id="KW-0614">Plasmid</keyword>
<keyword evidence="3" id="KW-1185">Reference proteome</keyword>
<dbReference type="RefSeq" id="WP_257858101.1">
    <property type="nucleotide sequence ID" value="NZ_CP102515.1"/>
</dbReference>
<gene>
    <name evidence="2" type="ORF">NRK68_34370</name>
</gene>
<organism evidence="2 3">
    <name type="scientific">Streptomyces yangpuensis</name>
    <dbReference type="NCBI Taxonomy" id="1648182"/>
    <lineage>
        <taxon>Bacteria</taxon>
        <taxon>Bacillati</taxon>
        <taxon>Actinomycetota</taxon>
        <taxon>Actinomycetes</taxon>
        <taxon>Kitasatosporales</taxon>
        <taxon>Streptomycetaceae</taxon>
        <taxon>Streptomyces</taxon>
    </lineage>
</organism>
<proteinExistence type="predicted"/>
<name>A0ABY5Q803_9ACTN</name>
<sequence length="184" mass="20650">MPDFTPEEQALFNYLRSHTPAPSGSVPTPANLPRRRPAARTAAEVERAEGLNLNLNLDRHRASRALRPRRVTPRPRPGTQSLPVWIFNRIKESPAGYDRETAWTLAQAWARTVADRDEFTVWSWAVGMSRPDAAAELKDHGFTPDALQTLIQGKPARSLLRTGYDVQLVIYGLYRAAARRQTGP</sequence>
<accession>A0ABY5Q803</accession>